<keyword evidence="3" id="KW-0175">Coiled coil</keyword>
<keyword evidence="1" id="KW-0479">Metal-binding</keyword>
<dbReference type="Gene3D" id="3.40.630.10">
    <property type="entry name" value="Zn peptidases"/>
    <property type="match status" value="1"/>
</dbReference>
<dbReference type="InterPro" id="IPR011650">
    <property type="entry name" value="Peptidase_M20_dimer"/>
</dbReference>
<dbReference type="Proteomes" id="UP000231198">
    <property type="component" value="Unassembled WGS sequence"/>
</dbReference>
<dbReference type="GO" id="GO:0046872">
    <property type="term" value="F:metal ion binding"/>
    <property type="evidence" value="ECO:0007669"/>
    <property type="project" value="UniProtKB-KW"/>
</dbReference>
<evidence type="ECO:0000313" key="6">
    <source>
        <dbReference type="Proteomes" id="UP000231198"/>
    </source>
</evidence>
<dbReference type="Gene3D" id="3.30.70.360">
    <property type="match status" value="1"/>
</dbReference>
<dbReference type="SUPFAM" id="SSF55031">
    <property type="entry name" value="Bacterial exopeptidase dimerisation domain"/>
    <property type="match status" value="1"/>
</dbReference>
<dbReference type="PANTHER" id="PTHR43808">
    <property type="entry name" value="ACETYLORNITHINE DEACETYLASE"/>
    <property type="match status" value="1"/>
</dbReference>
<dbReference type="SUPFAM" id="SSF53187">
    <property type="entry name" value="Zn-dependent exopeptidases"/>
    <property type="match status" value="1"/>
</dbReference>
<evidence type="ECO:0000256" key="3">
    <source>
        <dbReference type="SAM" id="Coils"/>
    </source>
</evidence>
<gene>
    <name evidence="5" type="ORF">COT62_00565</name>
</gene>
<proteinExistence type="predicted"/>
<evidence type="ECO:0000259" key="4">
    <source>
        <dbReference type="Pfam" id="PF07687"/>
    </source>
</evidence>
<name>A0A2H0WTP5_9BACT</name>
<feature type="domain" description="Peptidase M20 dimerisation" evidence="4">
    <location>
        <begin position="164"/>
        <end position="261"/>
    </location>
</feature>
<dbReference type="PANTHER" id="PTHR43808:SF31">
    <property type="entry name" value="N-ACETYL-L-CITRULLINE DEACETYLASE"/>
    <property type="match status" value="1"/>
</dbReference>
<evidence type="ECO:0000256" key="2">
    <source>
        <dbReference type="ARBA" id="ARBA00022801"/>
    </source>
</evidence>
<keyword evidence="2" id="KW-0378">Hydrolase</keyword>
<dbReference type="InterPro" id="IPR002933">
    <property type="entry name" value="Peptidase_M20"/>
</dbReference>
<comment type="caution">
    <text evidence="5">The sequence shown here is derived from an EMBL/GenBank/DDBJ whole genome shotgun (WGS) entry which is preliminary data.</text>
</comment>
<dbReference type="InterPro" id="IPR050072">
    <property type="entry name" value="Peptidase_M20A"/>
</dbReference>
<dbReference type="EMBL" id="PEZG01000014">
    <property type="protein sequence ID" value="PIS16030.1"/>
    <property type="molecule type" value="Genomic_DNA"/>
</dbReference>
<evidence type="ECO:0000313" key="5">
    <source>
        <dbReference type="EMBL" id="PIS16030.1"/>
    </source>
</evidence>
<dbReference type="GO" id="GO:0008777">
    <property type="term" value="F:acetylornithine deacetylase activity"/>
    <property type="evidence" value="ECO:0007669"/>
    <property type="project" value="TreeGrafter"/>
</dbReference>
<protein>
    <recommendedName>
        <fullName evidence="4">Peptidase M20 dimerisation domain-containing protein</fullName>
    </recommendedName>
</protein>
<evidence type="ECO:0000256" key="1">
    <source>
        <dbReference type="ARBA" id="ARBA00022723"/>
    </source>
</evidence>
<dbReference type="Pfam" id="PF07687">
    <property type="entry name" value="M20_dimer"/>
    <property type="match status" value="1"/>
</dbReference>
<feature type="coiled-coil region" evidence="3">
    <location>
        <begin position="15"/>
        <end position="42"/>
    </location>
</feature>
<dbReference type="GO" id="GO:0006526">
    <property type="term" value="P:L-arginine biosynthetic process"/>
    <property type="evidence" value="ECO:0007669"/>
    <property type="project" value="TreeGrafter"/>
</dbReference>
<accession>A0A2H0WTP5</accession>
<organism evidence="5 6">
    <name type="scientific">Candidatus Roizmanbacteria bacterium CG09_land_8_20_14_0_10_41_9</name>
    <dbReference type="NCBI Taxonomy" id="1974850"/>
    <lineage>
        <taxon>Bacteria</taxon>
        <taxon>Candidatus Roizmaniibacteriota</taxon>
    </lineage>
</organism>
<dbReference type="Pfam" id="PF01546">
    <property type="entry name" value="Peptidase_M20"/>
    <property type="match status" value="1"/>
</dbReference>
<dbReference type="InterPro" id="IPR036264">
    <property type="entry name" value="Bact_exopeptidase_dim_dom"/>
</dbReference>
<reference evidence="6" key="1">
    <citation type="submission" date="2017-09" db="EMBL/GenBank/DDBJ databases">
        <title>Depth-based differentiation of microbial function through sediment-hosted aquifers and enrichment of novel symbionts in the deep terrestrial subsurface.</title>
        <authorList>
            <person name="Probst A.J."/>
            <person name="Ladd B."/>
            <person name="Jarett J.K."/>
            <person name="Geller-Mcgrath D.E."/>
            <person name="Sieber C.M.K."/>
            <person name="Emerson J.B."/>
            <person name="Anantharaman K."/>
            <person name="Thomas B.C."/>
            <person name="Malmstrom R."/>
            <person name="Stieglmeier M."/>
            <person name="Klingl A."/>
            <person name="Woyke T."/>
            <person name="Ryan C.M."/>
            <person name="Banfield J.F."/>
        </authorList>
    </citation>
    <scope>NUCLEOTIDE SEQUENCE [LARGE SCALE GENOMIC DNA]</scope>
</reference>
<sequence>MINQIISLSKKLIEVPSVQENKKALKKVLEVAKKELKEFTIEEFEKNSVPSLLVYHGKTRPKRFKIILNAHLDVVPGPDRMFKPVVKKNRLYGRGAYDMKTAAAIELLVFKEMAQKVPYPLALQIVTDEEVGGFNGTKYQIEKGVRAGFVIAGEPTRFGVNNKAKGILWVKIKTSGKSAHGAYVWQGTNAILIMNQVLSKLIKLFPIPKKNAWKTTVNVARIETTNQTFNKIPDNCTALLDIRYRPEDKKTLLEKIKKVLPENTTMEVVSFEPPQFTDKENPYVLILRDSVKRIGGKLAPVVAKHGSSDIRHFNQVGCDGVTFGPWGLGSHTDNEWVAIRSLSYYYLMLKDFLKSLE</sequence>
<dbReference type="AlphaFoldDB" id="A0A2H0WTP5"/>